<sequence length="218" mass="23393">MNRKFRILAATAFVAGLAGCTNEGELVVDQGVGITTVLGQCPAVGIPDYTGDITAFRIEGDRTANNLDMTAAITNLRSSCDENSTADQVYTSATFDVQARRTDVRGGRTVELPYFVTVLRGGSAVVTKSVGTVTLNFADGQERASATAQAGSFVNRTEATLPEEIRLQITRRRRAGDPDAALDPLADPQVRAAIQRASFEMLIGFQLTQDQLAYNVTR</sequence>
<dbReference type="PROSITE" id="PS51257">
    <property type="entry name" value="PROKAR_LIPOPROTEIN"/>
    <property type="match status" value="1"/>
</dbReference>
<dbReference type="AlphaFoldDB" id="A0A9Y2B745"/>
<dbReference type="EMBL" id="CP127221">
    <property type="protein sequence ID" value="WIW95313.1"/>
    <property type="molecule type" value="Genomic_DNA"/>
</dbReference>
<protein>
    <recommendedName>
        <fullName evidence="3">Lipoprotein</fullName>
    </recommendedName>
</protein>
<name>A0A9Y2B745_9SPHN</name>
<proteinExistence type="predicted"/>
<dbReference type="Proteomes" id="UP001231445">
    <property type="component" value="Chromosome"/>
</dbReference>
<evidence type="ECO:0000313" key="1">
    <source>
        <dbReference type="EMBL" id="WIW95313.1"/>
    </source>
</evidence>
<evidence type="ECO:0000313" key="2">
    <source>
        <dbReference type="Proteomes" id="UP001231445"/>
    </source>
</evidence>
<gene>
    <name evidence="1" type="ORF">QQX03_10210</name>
</gene>
<accession>A0A9Y2B745</accession>
<evidence type="ECO:0008006" key="3">
    <source>
        <dbReference type="Google" id="ProtNLM"/>
    </source>
</evidence>
<organism evidence="1 2">
    <name type="scientific">Altererythrobacter rubellus</name>
    <dbReference type="NCBI Taxonomy" id="2173831"/>
    <lineage>
        <taxon>Bacteria</taxon>
        <taxon>Pseudomonadati</taxon>
        <taxon>Pseudomonadota</taxon>
        <taxon>Alphaproteobacteria</taxon>
        <taxon>Sphingomonadales</taxon>
        <taxon>Erythrobacteraceae</taxon>
        <taxon>Altererythrobacter</taxon>
    </lineage>
</organism>
<keyword evidence="2" id="KW-1185">Reference proteome</keyword>
<reference evidence="1 2" key="1">
    <citation type="submission" date="2023-06" db="EMBL/GenBank/DDBJ databases">
        <title>Altererythrobacter rubellus NBRC 112769 genome.</title>
        <authorList>
            <person name="Zhang K."/>
        </authorList>
    </citation>
    <scope>NUCLEOTIDE SEQUENCE [LARGE SCALE GENOMIC DNA]</scope>
    <source>
        <strain evidence="1 2">NBRC 112769</strain>
    </source>
</reference>
<dbReference type="RefSeq" id="WP_285975628.1">
    <property type="nucleotide sequence ID" value="NZ_CP127221.1"/>
</dbReference>
<dbReference type="KEGG" id="arue:QQX03_10210"/>